<accession>A0AAW0YPL3</accession>
<dbReference type="InterPro" id="IPR042460">
    <property type="entry name" value="DCN1-like_PONY"/>
</dbReference>
<keyword evidence="8" id="KW-1185">Reference proteome</keyword>
<evidence type="ECO:0000313" key="7">
    <source>
        <dbReference type="EMBL" id="KAK8753411.1"/>
    </source>
</evidence>
<evidence type="ECO:0000256" key="1">
    <source>
        <dbReference type="ARBA" id="ARBA00004123"/>
    </source>
</evidence>
<dbReference type="Proteomes" id="UP001445076">
    <property type="component" value="Unassembled WGS sequence"/>
</dbReference>
<dbReference type="GO" id="GO:2000436">
    <property type="term" value="P:positive regulation of protein neddylation"/>
    <property type="evidence" value="ECO:0007669"/>
    <property type="project" value="UniProtKB-ARBA"/>
</dbReference>
<dbReference type="Pfam" id="PF14555">
    <property type="entry name" value="UBA_4"/>
    <property type="match status" value="1"/>
</dbReference>
<dbReference type="Gene3D" id="1.10.238.200">
    <property type="entry name" value="Cullin, PONY binding domain"/>
    <property type="match status" value="1"/>
</dbReference>
<dbReference type="Gene3D" id="1.10.238.10">
    <property type="entry name" value="EF-hand"/>
    <property type="match status" value="1"/>
</dbReference>
<evidence type="ECO:0000259" key="6">
    <source>
        <dbReference type="PROSITE" id="PS51229"/>
    </source>
</evidence>
<dbReference type="Gene3D" id="1.10.8.10">
    <property type="entry name" value="DNA helicase RuvA subunit, C-terminal domain"/>
    <property type="match status" value="1"/>
</dbReference>
<dbReference type="SUPFAM" id="SSF46934">
    <property type="entry name" value="UBA-like"/>
    <property type="match status" value="1"/>
</dbReference>
<name>A0AAW0YPL3_CHEQU</name>
<dbReference type="InterPro" id="IPR009060">
    <property type="entry name" value="UBA-like_sf"/>
</dbReference>
<dbReference type="GO" id="GO:0005634">
    <property type="term" value="C:nucleus"/>
    <property type="evidence" value="ECO:0007669"/>
    <property type="project" value="UniProtKB-SubCell"/>
</dbReference>
<dbReference type="Pfam" id="PF03556">
    <property type="entry name" value="Cullin_binding"/>
    <property type="match status" value="1"/>
</dbReference>
<evidence type="ECO:0000256" key="3">
    <source>
        <dbReference type="ARBA" id="ARBA00023242"/>
    </source>
</evidence>
<dbReference type="FunFam" id="1.10.8.10:FF:000021">
    <property type="entry name" value="DCN1-like protein"/>
    <property type="match status" value="1"/>
</dbReference>
<dbReference type="InterPro" id="IPR005176">
    <property type="entry name" value="PONY_dom"/>
</dbReference>
<dbReference type="GO" id="GO:0097602">
    <property type="term" value="F:cullin family protein binding"/>
    <property type="evidence" value="ECO:0007669"/>
    <property type="project" value="TreeGrafter"/>
</dbReference>
<dbReference type="FunFam" id="1.10.238.10:FF:000030">
    <property type="entry name" value="DCN1-like protein"/>
    <property type="match status" value="1"/>
</dbReference>
<dbReference type="PANTHER" id="PTHR12281:SF32">
    <property type="entry name" value="DCN1-LIKE PROTEIN"/>
    <property type="match status" value="1"/>
</dbReference>
<dbReference type="FunFam" id="1.10.238.200:FF:000001">
    <property type="entry name" value="DCN1-like protein"/>
    <property type="match status" value="1"/>
</dbReference>
<feature type="domain" description="DCUN1" evidence="6">
    <location>
        <begin position="67"/>
        <end position="255"/>
    </location>
</feature>
<evidence type="ECO:0000256" key="5">
    <source>
        <dbReference type="RuleBase" id="RU410713"/>
    </source>
</evidence>
<feature type="non-terminal residue" evidence="7">
    <location>
        <position position="1"/>
    </location>
</feature>
<comment type="subcellular location">
    <subcellularLocation>
        <location evidence="1">Nucleus</location>
    </subcellularLocation>
</comment>
<dbReference type="GO" id="GO:0045116">
    <property type="term" value="P:protein neddylation"/>
    <property type="evidence" value="ECO:0007669"/>
    <property type="project" value="TreeGrafter"/>
</dbReference>
<dbReference type="GO" id="GO:0032182">
    <property type="term" value="F:ubiquitin-like protein binding"/>
    <property type="evidence" value="ECO:0007669"/>
    <property type="project" value="TreeGrafter"/>
</dbReference>
<dbReference type="EMBL" id="JARKIK010000003">
    <property type="protein sequence ID" value="KAK8753411.1"/>
    <property type="molecule type" value="Genomic_DNA"/>
</dbReference>
<dbReference type="AlphaFoldDB" id="A0AAW0YPL3"/>
<dbReference type="GO" id="GO:0031624">
    <property type="term" value="F:ubiquitin conjugating enzyme binding"/>
    <property type="evidence" value="ECO:0007669"/>
    <property type="project" value="TreeGrafter"/>
</dbReference>
<organism evidence="7 8">
    <name type="scientific">Cherax quadricarinatus</name>
    <name type="common">Australian red claw crayfish</name>
    <dbReference type="NCBI Taxonomy" id="27406"/>
    <lineage>
        <taxon>Eukaryota</taxon>
        <taxon>Metazoa</taxon>
        <taxon>Ecdysozoa</taxon>
        <taxon>Arthropoda</taxon>
        <taxon>Crustacea</taxon>
        <taxon>Multicrustacea</taxon>
        <taxon>Malacostraca</taxon>
        <taxon>Eumalacostraca</taxon>
        <taxon>Eucarida</taxon>
        <taxon>Decapoda</taxon>
        <taxon>Pleocyemata</taxon>
        <taxon>Astacidea</taxon>
        <taxon>Parastacoidea</taxon>
        <taxon>Parastacidae</taxon>
        <taxon>Cherax</taxon>
    </lineage>
</organism>
<proteinExistence type="predicted"/>
<evidence type="ECO:0000256" key="4">
    <source>
        <dbReference type="ARBA" id="ARBA00059219"/>
    </source>
</evidence>
<keyword evidence="2" id="KW-0833">Ubl conjugation pathway</keyword>
<dbReference type="PANTHER" id="PTHR12281">
    <property type="entry name" value="RP42 RELATED"/>
    <property type="match status" value="1"/>
</dbReference>
<dbReference type="GO" id="GO:0000151">
    <property type="term" value="C:ubiquitin ligase complex"/>
    <property type="evidence" value="ECO:0007669"/>
    <property type="project" value="TreeGrafter"/>
</dbReference>
<dbReference type="PROSITE" id="PS51229">
    <property type="entry name" value="DCUN1"/>
    <property type="match status" value="1"/>
</dbReference>
<reference evidence="7 8" key="1">
    <citation type="journal article" date="2024" name="BMC Genomics">
        <title>Genome assembly of redclaw crayfish (Cherax quadricarinatus) provides insights into its immune adaptation and hypoxia tolerance.</title>
        <authorList>
            <person name="Liu Z."/>
            <person name="Zheng J."/>
            <person name="Li H."/>
            <person name="Fang K."/>
            <person name="Wang S."/>
            <person name="He J."/>
            <person name="Zhou D."/>
            <person name="Weng S."/>
            <person name="Chi M."/>
            <person name="Gu Z."/>
            <person name="He J."/>
            <person name="Li F."/>
            <person name="Wang M."/>
        </authorList>
    </citation>
    <scope>NUCLEOTIDE SEQUENCE [LARGE SCALE GENOMIC DNA]</scope>
    <source>
        <strain evidence="7">ZL_2023a</strain>
    </source>
</reference>
<comment type="caution">
    <text evidence="7">The sequence shown here is derived from an EMBL/GenBank/DDBJ whole genome shotgun (WGS) entry which is preliminary data.</text>
</comment>
<comment type="function">
    <text evidence="4">Promotes neddylation of cullin components of SCF-type E3 ubiquitin ligase complexes and thus regulates SCF-type complex activity. Function promotes cell proliferation.</text>
</comment>
<gene>
    <name evidence="7" type="ORF">OTU49_004387</name>
</gene>
<keyword evidence="3" id="KW-0539">Nucleus</keyword>
<evidence type="ECO:0000256" key="2">
    <source>
        <dbReference type="ARBA" id="ARBA00022786"/>
    </source>
</evidence>
<dbReference type="InterPro" id="IPR014764">
    <property type="entry name" value="DCN-prot"/>
</dbReference>
<sequence length="265" mass="31039">HAPSPSLPQHKLKSAQKEKVKQFISFTQAGEKTAIFCLAQNDWKLELASDNFFQNPDLYYREQRPSVDKKKLEHLYNRYKDASEPNKILVDGVMRLLDDLDLSPDSRLVLILAWKLRAATQCEFTRDEFMTGFTELGCDSIDKVKNKLPTLEHELRDTVKFKDFYQFTFNYARNPGQKGLDLDMALAYWNIVLQGRFRLLNLWCQFLQEHHKRSIPKDTWNLLLDFALMINDDMSNYDEEGAWPVLIDDFVEYARPIVTGHPTQI</sequence>
<protein>
    <recommendedName>
        <fullName evidence="5">Defective in cullin neddylation protein</fullName>
    </recommendedName>
</protein>
<dbReference type="GO" id="GO:0005737">
    <property type="term" value="C:cytoplasm"/>
    <property type="evidence" value="ECO:0007669"/>
    <property type="project" value="UniProtKB-ARBA"/>
</dbReference>
<evidence type="ECO:0000313" key="8">
    <source>
        <dbReference type="Proteomes" id="UP001445076"/>
    </source>
</evidence>
<comment type="function">
    <text evidence="5">Neddylation of cullins play an essential role in the regulation of SCF-type complexes activity.</text>
</comment>